<proteinExistence type="predicted"/>
<keyword evidence="2" id="KW-1185">Reference proteome</keyword>
<dbReference type="InterPro" id="IPR050563">
    <property type="entry name" value="4-hydroxybenzoyl-CoA_TE"/>
</dbReference>
<dbReference type="GO" id="GO:0047617">
    <property type="term" value="F:fatty acyl-CoA hydrolase activity"/>
    <property type="evidence" value="ECO:0007669"/>
    <property type="project" value="TreeGrafter"/>
</dbReference>
<name>A0A2V3ZMF1_9GAMM</name>
<evidence type="ECO:0000313" key="2">
    <source>
        <dbReference type="Proteomes" id="UP000253987"/>
    </source>
</evidence>
<dbReference type="EMBL" id="QFWX01000003">
    <property type="protein sequence ID" value="PXX91982.1"/>
    <property type="molecule type" value="Genomic_DNA"/>
</dbReference>
<evidence type="ECO:0000313" key="1">
    <source>
        <dbReference type="EMBL" id="PXX91982.1"/>
    </source>
</evidence>
<reference evidence="1 2" key="2">
    <citation type="submission" date="2018-06" db="EMBL/GenBank/DDBJ databases">
        <title>Marinobactersediminissp. nov, a moderately halophilic bacterium isolated from marine solar saltern.</title>
        <authorList>
            <person name="Zhang Y."/>
        </authorList>
    </citation>
    <scope>NUCLEOTIDE SEQUENCE [LARGE SCALE GENOMIC DNA]</scope>
    <source>
        <strain evidence="1 2">F01</strain>
    </source>
</reference>
<protein>
    <submittedName>
        <fullName evidence="1">Acyl-CoA thioesterase</fullName>
    </submittedName>
</protein>
<dbReference type="InterPro" id="IPR029069">
    <property type="entry name" value="HotDog_dom_sf"/>
</dbReference>
<dbReference type="Proteomes" id="UP000253987">
    <property type="component" value="Unassembled WGS sequence"/>
</dbReference>
<sequence length="147" mass="16121">MSVPGNLVSTLSMPLRWGDMDAYGHANNTVYFRFFEEARITWLASLELGAKNDPDGPVIIKTSATFLKELSHPATVEVRTYADKAGKTSLDTYHTLTDVDTGDLYAEGYAKIVWFDRTHRTSMALPDTLRALAAPNHNAADGIAGTE</sequence>
<reference evidence="2" key="1">
    <citation type="submission" date="2018-05" db="EMBL/GenBank/DDBJ databases">
        <authorList>
            <person name="Lu D."/>
        </authorList>
    </citation>
    <scope>NUCLEOTIDE SEQUENCE [LARGE SCALE GENOMIC DNA]</scope>
    <source>
        <strain evidence="2">F01</strain>
    </source>
</reference>
<dbReference type="SUPFAM" id="SSF54637">
    <property type="entry name" value="Thioesterase/thiol ester dehydrase-isomerase"/>
    <property type="match status" value="1"/>
</dbReference>
<accession>A0A2V3ZMF1</accession>
<dbReference type="AlphaFoldDB" id="A0A2V3ZMF1"/>
<gene>
    <name evidence="1" type="ORF">DIT71_09065</name>
</gene>
<dbReference type="OrthoDB" id="9799036at2"/>
<organism evidence="1 2">
    <name type="scientific">Marinobacter vulgaris</name>
    <dbReference type="NCBI Taxonomy" id="1928331"/>
    <lineage>
        <taxon>Bacteria</taxon>
        <taxon>Pseudomonadati</taxon>
        <taxon>Pseudomonadota</taxon>
        <taxon>Gammaproteobacteria</taxon>
        <taxon>Pseudomonadales</taxon>
        <taxon>Marinobacteraceae</taxon>
        <taxon>Marinobacter</taxon>
    </lineage>
</organism>
<dbReference type="RefSeq" id="WP_114612861.1">
    <property type="nucleotide sequence ID" value="NZ_QFWX01000003.1"/>
</dbReference>
<comment type="caution">
    <text evidence="1">The sequence shown here is derived from an EMBL/GenBank/DDBJ whole genome shotgun (WGS) entry which is preliminary data.</text>
</comment>
<dbReference type="Gene3D" id="3.10.129.10">
    <property type="entry name" value="Hotdog Thioesterase"/>
    <property type="match status" value="1"/>
</dbReference>
<dbReference type="PANTHER" id="PTHR31793">
    <property type="entry name" value="4-HYDROXYBENZOYL-COA THIOESTERASE FAMILY MEMBER"/>
    <property type="match status" value="1"/>
</dbReference>
<dbReference type="Pfam" id="PF13279">
    <property type="entry name" value="4HBT_2"/>
    <property type="match status" value="1"/>
</dbReference>
<dbReference type="CDD" id="cd00586">
    <property type="entry name" value="4HBT"/>
    <property type="match status" value="1"/>
</dbReference>
<dbReference type="PANTHER" id="PTHR31793:SF24">
    <property type="entry name" value="LONG-CHAIN ACYL-COA THIOESTERASE FADM"/>
    <property type="match status" value="1"/>
</dbReference>